<dbReference type="Proteomes" id="UP001551582">
    <property type="component" value="Unassembled WGS sequence"/>
</dbReference>
<reference evidence="1 2" key="1">
    <citation type="submission" date="2024-06" db="EMBL/GenBank/DDBJ databases">
        <title>The Natural Products Discovery Center: Release of the First 8490 Sequenced Strains for Exploring Actinobacteria Biosynthetic Diversity.</title>
        <authorList>
            <person name="Kalkreuter E."/>
            <person name="Kautsar S.A."/>
            <person name="Yang D."/>
            <person name="Bader C.D."/>
            <person name="Teijaro C.N."/>
            <person name="Fluegel L."/>
            <person name="Davis C.M."/>
            <person name="Simpson J.R."/>
            <person name="Lauterbach L."/>
            <person name="Steele A.D."/>
            <person name="Gui C."/>
            <person name="Meng S."/>
            <person name="Li G."/>
            <person name="Viehrig K."/>
            <person name="Ye F."/>
            <person name="Su P."/>
            <person name="Kiefer A.F."/>
            <person name="Nichols A."/>
            <person name="Cepeda A.J."/>
            <person name="Yan W."/>
            <person name="Fan B."/>
            <person name="Jiang Y."/>
            <person name="Adhikari A."/>
            <person name="Zheng C.-J."/>
            <person name="Schuster L."/>
            <person name="Cowan T.M."/>
            <person name="Smanski M.J."/>
            <person name="Chevrette M.G."/>
            <person name="De Carvalho L.P.S."/>
            <person name="Shen B."/>
        </authorList>
    </citation>
    <scope>NUCLEOTIDE SEQUENCE [LARGE SCALE GENOMIC DNA]</scope>
    <source>
        <strain evidence="1 2">NPDC048274</strain>
    </source>
</reference>
<keyword evidence="2" id="KW-1185">Reference proteome</keyword>
<dbReference type="EMBL" id="JBEZLS010000026">
    <property type="protein sequence ID" value="MEU9355030.1"/>
    <property type="molecule type" value="Genomic_DNA"/>
</dbReference>
<name>A0ABV3ED19_9ACTN</name>
<gene>
    <name evidence="1" type="ORF">AB0D65_29550</name>
</gene>
<comment type="caution">
    <text evidence="1">The sequence shown here is derived from an EMBL/GenBank/DDBJ whole genome shotgun (WGS) entry which is preliminary data.</text>
</comment>
<proteinExistence type="predicted"/>
<accession>A0ABV3ED19</accession>
<dbReference type="RefSeq" id="WP_359987344.1">
    <property type="nucleotide sequence ID" value="NZ_JBEZLS010000026.1"/>
</dbReference>
<organism evidence="1 2">
    <name type="scientific">Streptomyces griseoloalbus</name>
    <dbReference type="NCBI Taxonomy" id="67303"/>
    <lineage>
        <taxon>Bacteria</taxon>
        <taxon>Bacillati</taxon>
        <taxon>Actinomycetota</taxon>
        <taxon>Actinomycetes</taxon>
        <taxon>Kitasatosporales</taxon>
        <taxon>Streptomycetaceae</taxon>
        <taxon>Streptomyces</taxon>
    </lineage>
</organism>
<evidence type="ECO:0008006" key="3">
    <source>
        <dbReference type="Google" id="ProtNLM"/>
    </source>
</evidence>
<evidence type="ECO:0000313" key="2">
    <source>
        <dbReference type="Proteomes" id="UP001551582"/>
    </source>
</evidence>
<evidence type="ECO:0000313" key="1">
    <source>
        <dbReference type="EMBL" id="MEU9355030.1"/>
    </source>
</evidence>
<protein>
    <recommendedName>
        <fullName evidence="3">Roadblock/LAMTOR2 domain-containing protein</fullName>
    </recommendedName>
</protein>
<sequence length="151" mass="16197">MPMSNRCKQAAAESAQASRLAFAVTAEDLQTLDRITGQARTQLARLVGEKDLGLVDRASGTLLMLVLSERAGAARVLGHSGIPMLVDEVTIVQHVVLNLETYGGETMALVEGYNLLNRFTLLAQLPRAAEEIRGVLTLPDETPETGEPSVN</sequence>